<sequence>MALLHRSYLVTGQTYSRKVDVDCLSSLASSLHFDKQPEETVETEESDEGKRKALSGGEEGEEKQENSVKMKMLGLCSVLDSNAIFRRQGNRQCPVRRFNCQKTDWWQNKE</sequence>
<keyword evidence="3" id="KW-1185">Reference proteome</keyword>
<evidence type="ECO:0000313" key="3">
    <source>
        <dbReference type="Proteomes" id="UP000314294"/>
    </source>
</evidence>
<evidence type="ECO:0000256" key="1">
    <source>
        <dbReference type="SAM" id="MobiDB-lite"/>
    </source>
</evidence>
<protein>
    <submittedName>
        <fullName evidence="2">Uncharacterized protein</fullName>
    </submittedName>
</protein>
<name>A0A4Z2E2W4_9TELE</name>
<proteinExistence type="predicted"/>
<feature type="region of interest" description="Disordered" evidence="1">
    <location>
        <begin position="34"/>
        <end position="66"/>
    </location>
</feature>
<reference evidence="2 3" key="1">
    <citation type="submission" date="2019-03" db="EMBL/GenBank/DDBJ databases">
        <title>First draft genome of Liparis tanakae, snailfish: a comprehensive survey of snailfish specific genes.</title>
        <authorList>
            <person name="Kim W."/>
            <person name="Song I."/>
            <person name="Jeong J.-H."/>
            <person name="Kim D."/>
            <person name="Kim S."/>
            <person name="Ryu S."/>
            <person name="Song J.Y."/>
            <person name="Lee S.K."/>
        </authorList>
    </citation>
    <scope>NUCLEOTIDE SEQUENCE [LARGE SCALE GENOMIC DNA]</scope>
    <source>
        <tissue evidence="2">Muscle</tissue>
    </source>
</reference>
<organism evidence="2 3">
    <name type="scientific">Liparis tanakae</name>
    <name type="common">Tanaka's snailfish</name>
    <dbReference type="NCBI Taxonomy" id="230148"/>
    <lineage>
        <taxon>Eukaryota</taxon>
        <taxon>Metazoa</taxon>
        <taxon>Chordata</taxon>
        <taxon>Craniata</taxon>
        <taxon>Vertebrata</taxon>
        <taxon>Euteleostomi</taxon>
        <taxon>Actinopterygii</taxon>
        <taxon>Neopterygii</taxon>
        <taxon>Teleostei</taxon>
        <taxon>Neoteleostei</taxon>
        <taxon>Acanthomorphata</taxon>
        <taxon>Eupercaria</taxon>
        <taxon>Perciformes</taxon>
        <taxon>Cottioidei</taxon>
        <taxon>Cottales</taxon>
        <taxon>Liparidae</taxon>
        <taxon>Liparis</taxon>
    </lineage>
</organism>
<evidence type="ECO:0000313" key="2">
    <source>
        <dbReference type="EMBL" id="TNN23004.1"/>
    </source>
</evidence>
<comment type="caution">
    <text evidence="2">The sequence shown here is derived from an EMBL/GenBank/DDBJ whole genome shotgun (WGS) entry which is preliminary data.</text>
</comment>
<dbReference type="EMBL" id="SRLO01020173">
    <property type="protein sequence ID" value="TNN23004.1"/>
    <property type="molecule type" value="Genomic_DNA"/>
</dbReference>
<dbReference type="Proteomes" id="UP000314294">
    <property type="component" value="Unassembled WGS sequence"/>
</dbReference>
<dbReference type="AlphaFoldDB" id="A0A4Z2E2W4"/>
<accession>A0A4Z2E2W4</accession>
<gene>
    <name evidence="2" type="ORF">EYF80_066880</name>
</gene>